<dbReference type="RefSeq" id="WP_091513795.1">
    <property type="nucleotide sequence ID" value="NZ_FNFH01000004.1"/>
</dbReference>
<dbReference type="Proteomes" id="UP000199305">
    <property type="component" value="Unassembled WGS sequence"/>
</dbReference>
<evidence type="ECO:0000256" key="1">
    <source>
        <dbReference type="SAM" id="SignalP"/>
    </source>
</evidence>
<gene>
    <name evidence="2" type="ORF">SAMN05216212_2290</name>
</gene>
<dbReference type="OrthoDB" id="5735832at2"/>
<evidence type="ECO:0000313" key="2">
    <source>
        <dbReference type="EMBL" id="SDK40357.1"/>
    </source>
</evidence>
<accession>A0A1G9BLK7</accession>
<feature type="signal peptide" evidence="1">
    <location>
        <begin position="1"/>
        <end position="25"/>
    </location>
</feature>
<dbReference type="AlphaFoldDB" id="A0A1G9BLK7"/>
<reference evidence="3" key="1">
    <citation type="submission" date="2016-10" db="EMBL/GenBank/DDBJ databases">
        <authorList>
            <person name="Varghese N."/>
            <person name="Submissions S."/>
        </authorList>
    </citation>
    <scope>NUCLEOTIDE SEQUENCE [LARGE SCALE GENOMIC DNA]</scope>
    <source>
        <strain evidence="3">CGMCC 1.10658</strain>
    </source>
</reference>
<feature type="chain" id="PRO_5011501175" description="Lipoprotein" evidence="1">
    <location>
        <begin position="26"/>
        <end position="228"/>
    </location>
</feature>
<name>A0A1G9BLK7_9GAMM</name>
<evidence type="ECO:0000313" key="3">
    <source>
        <dbReference type="Proteomes" id="UP000199305"/>
    </source>
</evidence>
<evidence type="ECO:0008006" key="4">
    <source>
        <dbReference type="Google" id="ProtNLM"/>
    </source>
</evidence>
<organism evidence="2 3">
    <name type="scientific">Microbulbifer yueqingensis</name>
    <dbReference type="NCBI Taxonomy" id="658219"/>
    <lineage>
        <taxon>Bacteria</taxon>
        <taxon>Pseudomonadati</taxon>
        <taxon>Pseudomonadota</taxon>
        <taxon>Gammaproteobacteria</taxon>
        <taxon>Cellvibrionales</taxon>
        <taxon>Microbulbiferaceae</taxon>
        <taxon>Microbulbifer</taxon>
    </lineage>
</organism>
<protein>
    <recommendedName>
        <fullName evidence="4">Lipoprotein</fullName>
    </recommendedName>
</protein>
<keyword evidence="3" id="KW-1185">Reference proteome</keyword>
<keyword evidence="1" id="KW-0732">Signal</keyword>
<proteinExistence type="predicted"/>
<sequence length="228" mass="25695">MKIRNAYKFLFTIPLLFGFATTGHAQGGWFGGDDEYRPSLLLQPSEITFAGPTPMDGQNLQLLLSLPNGLGELQRQASAQFEAHLQNEIQAHLTELFNDEEIPLVENSGELVLDSAVEISIRQQIREVKKFDRYDSERGSLKVYGKFRYTLRDRQGAMLDQQQVDLEKLGVERRYLTRTPRDGGMVEDSTGPAVEKVLSDLVDEIIDVVEDRLEAGKLQQLALKTQSP</sequence>
<dbReference type="STRING" id="658219.SAMN05216212_2290"/>
<dbReference type="EMBL" id="FNFH01000004">
    <property type="protein sequence ID" value="SDK40357.1"/>
    <property type="molecule type" value="Genomic_DNA"/>
</dbReference>